<evidence type="ECO:0000313" key="2">
    <source>
        <dbReference type="EMBL" id="KAG0716219.1"/>
    </source>
</evidence>
<reference evidence="2" key="1">
    <citation type="submission" date="2020-07" db="EMBL/GenBank/DDBJ databases">
        <title>The High-quality genome of the commercially important snow crab, Chionoecetes opilio.</title>
        <authorList>
            <person name="Jeong J.-H."/>
            <person name="Ryu S."/>
        </authorList>
    </citation>
    <scope>NUCLEOTIDE SEQUENCE</scope>
    <source>
        <strain evidence="2">MADBK_172401_WGS</strain>
        <tissue evidence="2">Digestive gland</tissue>
    </source>
</reference>
<feature type="domain" description="Sacsin/Nov" evidence="1">
    <location>
        <begin position="87"/>
        <end position="165"/>
    </location>
</feature>
<dbReference type="PANTHER" id="PTHR46919:SF2">
    <property type="entry name" value="SACSIN"/>
    <property type="match status" value="1"/>
</dbReference>
<dbReference type="AlphaFoldDB" id="A0A8J4Y2L7"/>
<accession>A0A8J4Y2L7</accession>
<name>A0A8J4Y2L7_CHIOP</name>
<keyword evidence="3" id="KW-1185">Reference proteome</keyword>
<organism evidence="2 3">
    <name type="scientific">Chionoecetes opilio</name>
    <name type="common">Atlantic snow crab</name>
    <name type="synonym">Cancer opilio</name>
    <dbReference type="NCBI Taxonomy" id="41210"/>
    <lineage>
        <taxon>Eukaryota</taxon>
        <taxon>Metazoa</taxon>
        <taxon>Ecdysozoa</taxon>
        <taxon>Arthropoda</taxon>
        <taxon>Crustacea</taxon>
        <taxon>Multicrustacea</taxon>
        <taxon>Malacostraca</taxon>
        <taxon>Eumalacostraca</taxon>
        <taxon>Eucarida</taxon>
        <taxon>Decapoda</taxon>
        <taxon>Pleocyemata</taxon>
        <taxon>Brachyura</taxon>
        <taxon>Eubrachyura</taxon>
        <taxon>Majoidea</taxon>
        <taxon>Majidae</taxon>
        <taxon>Chionoecetes</taxon>
    </lineage>
</organism>
<sequence length="228" mass="25336">MELVQNAEDAGATKVALVHVPCDLQYPEADQVVQRFLQPCVPYRHGDHHSGRTVLFMDPSEPEDKMCRSLPLASLSQVLPPPACQRAFAHHLTTHHQATGHFTTSLFWFPLRQSPSDISDTVYSPGHVQRLLDSFKVEASVCLTFLKALEEITLGVAEQGKVTVTHTMRITSSDLETMRRERQAFRQHLQESQGAPDTALTCSYQATLQTEVAEGAKHENSTLFTGGK</sequence>
<dbReference type="EMBL" id="JACEEZ010019025">
    <property type="protein sequence ID" value="KAG0716219.1"/>
    <property type="molecule type" value="Genomic_DNA"/>
</dbReference>
<proteinExistence type="predicted"/>
<comment type="caution">
    <text evidence="2">The sequence shown here is derived from an EMBL/GenBank/DDBJ whole genome shotgun (WGS) entry which is preliminary data.</text>
</comment>
<dbReference type="Pfam" id="PF25794">
    <property type="entry name" value="SACS"/>
    <property type="match status" value="1"/>
</dbReference>
<protein>
    <submittedName>
        <fullName evidence="2">Sacsin</fullName>
    </submittedName>
</protein>
<gene>
    <name evidence="2" type="primary">SACS_4</name>
    <name evidence="2" type="ORF">GWK47_010225</name>
</gene>
<evidence type="ECO:0000259" key="1">
    <source>
        <dbReference type="Pfam" id="PF25794"/>
    </source>
</evidence>
<dbReference type="InterPro" id="IPR058210">
    <property type="entry name" value="SACS/Nov_dom"/>
</dbReference>
<dbReference type="PANTHER" id="PTHR46919">
    <property type="entry name" value="ZINC FINGER, C3HC4 TYPE (RING FINGER) FAMILY PROTEIN"/>
    <property type="match status" value="1"/>
</dbReference>
<dbReference type="OrthoDB" id="6372667at2759"/>
<evidence type="ECO:0000313" key="3">
    <source>
        <dbReference type="Proteomes" id="UP000770661"/>
    </source>
</evidence>
<dbReference type="Proteomes" id="UP000770661">
    <property type="component" value="Unassembled WGS sequence"/>
</dbReference>